<evidence type="ECO:0000256" key="5">
    <source>
        <dbReference type="ARBA" id="ARBA00023136"/>
    </source>
</evidence>
<dbReference type="SUPFAM" id="SSF53448">
    <property type="entry name" value="Nucleotide-diphospho-sugar transferases"/>
    <property type="match status" value="1"/>
</dbReference>
<protein>
    <submittedName>
        <fullName evidence="6">Glycosyl transferase</fullName>
    </submittedName>
</protein>
<keyword evidence="9" id="KW-1185">Reference proteome</keyword>
<comment type="caution">
    <text evidence="6">The sequence shown here is derived from an EMBL/GenBank/DDBJ whole genome shotgun (WGS) entry which is preliminary data.</text>
</comment>
<accession>A0A1X3FJ29</accession>
<reference evidence="8 9" key="1">
    <citation type="submission" date="2017-03" db="EMBL/GenBank/DDBJ databases">
        <title>Whole genome sequences of fourteen strains of Bradyrhizobium canariense and one strain of Bradyrhizobium japonicum isolated from Lupinus (Papilionoideae: Genisteae) species in Algeria.</title>
        <authorList>
            <person name="Crovadore J."/>
            <person name="Chekireb D."/>
            <person name="Brachmann A."/>
            <person name="Chablais R."/>
            <person name="Cochard B."/>
            <person name="Lefort F."/>
        </authorList>
    </citation>
    <scope>NUCLEOTIDE SEQUENCE [LARGE SCALE GENOMIC DNA]</scope>
    <source>
        <strain evidence="6 8">UBMA195</strain>
        <strain evidence="7 9">UBMAN05</strain>
    </source>
</reference>
<dbReference type="OrthoDB" id="9811214at2"/>
<dbReference type="GO" id="GO:0016757">
    <property type="term" value="F:glycosyltransferase activity"/>
    <property type="evidence" value="ECO:0007669"/>
    <property type="project" value="UniProtKB-KW"/>
</dbReference>
<organism evidence="6 8">
    <name type="scientific">Bradyrhizobium canariense</name>
    <dbReference type="NCBI Taxonomy" id="255045"/>
    <lineage>
        <taxon>Bacteria</taxon>
        <taxon>Pseudomonadati</taxon>
        <taxon>Pseudomonadota</taxon>
        <taxon>Alphaproteobacteria</taxon>
        <taxon>Hyphomicrobiales</taxon>
        <taxon>Nitrobacteraceae</taxon>
        <taxon>Bradyrhizobium</taxon>
    </lineage>
</organism>
<name>A0A1X3FJ29_9BRAD</name>
<gene>
    <name evidence="7" type="ORF">BST63_22665</name>
    <name evidence="6" type="ORF">BSZ18_17970</name>
</gene>
<proteinExistence type="predicted"/>
<dbReference type="PANTHER" id="PTHR43646">
    <property type="entry name" value="GLYCOSYLTRANSFERASE"/>
    <property type="match status" value="1"/>
</dbReference>
<dbReference type="GO" id="GO:0005886">
    <property type="term" value="C:plasma membrane"/>
    <property type="evidence" value="ECO:0007669"/>
    <property type="project" value="UniProtKB-SubCell"/>
</dbReference>
<dbReference type="STRING" id="255045.SAMN05444158_6735"/>
<keyword evidence="2" id="KW-1003">Cell membrane</keyword>
<dbReference type="Gene3D" id="3.90.550.10">
    <property type="entry name" value="Spore Coat Polysaccharide Biosynthesis Protein SpsA, Chain A"/>
    <property type="match status" value="1"/>
</dbReference>
<dbReference type="InterPro" id="IPR029044">
    <property type="entry name" value="Nucleotide-diphossugar_trans"/>
</dbReference>
<evidence type="ECO:0000256" key="3">
    <source>
        <dbReference type="ARBA" id="ARBA00022676"/>
    </source>
</evidence>
<dbReference type="Proteomes" id="UP000193553">
    <property type="component" value="Unassembled WGS sequence"/>
</dbReference>
<evidence type="ECO:0000313" key="8">
    <source>
        <dbReference type="Proteomes" id="UP000193553"/>
    </source>
</evidence>
<keyword evidence="5" id="KW-0472">Membrane</keyword>
<evidence type="ECO:0000313" key="6">
    <source>
        <dbReference type="EMBL" id="OSJ09032.1"/>
    </source>
</evidence>
<keyword evidence="3" id="KW-0328">Glycosyltransferase</keyword>
<evidence type="ECO:0000313" key="7">
    <source>
        <dbReference type="EMBL" id="OSJ26046.1"/>
    </source>
</evidence>
<evidence type="ECO:0000313" key="9">
    <source>
        <dbReference type="Proteomes" id="UP000193884"/>
    </source>
</evidence>
<sequence length="191" mass="20544">MLSVIIPTEGVEQTAVATLAALVPGAAAGVIREVLLVDGTRNGVIERVADVAGCRFIGFEGSTQGAALAAGALQARSSWLMFLPAGAVLETGWIEETTQFIQSVSTSGRDRAAVFRYARSPYADAGFRHILRALMRKLVGPFGDQGLLIARDHYDRIGGYPPQARHSEARLLRRLGRSSRILLRSRIVMVG</sequence>
<evidence type="ECO:0000256" key="2">
    <source>
        <dbReference type="ARBA" id="ARBA00022475"/>
    </source>
</evidence>
<evidence type="ECO:0000256" key="4">
    <source>
        <dbReference type="ARBA" id="ARBA00022679"/>
    </source>
</evidence>
<dbReference type="Proteomes" id="UP000193884">
    <property type="component" value="Unassembled WGS sequence"/>
</dbReference>
<dbReference type="EMBL" id="NAFI01000174">
    <property type="protein sequence ID" value="OSJ09032.1"/>
    <property type="molecule type" value="Genomic_DNA"/>
</dbReference>
<dbReference type="EMBL" id="NAFK01000168">
    <property type="protein sequence ID" value="OSJ26046.1"/>
    <property type="molecule type" value="Genomic_DNA"/>
</dbReference>
<dbReference type="RefSeq" id="WP_018454915.1">
    <property type="nucleotide sequence ID" value="NZ_NAEX01000186.1"/>
</dbReference>
<evidence type="ECO:0000256" key="1">
    <source>
        <dbReference type="ARBA" id="ARBA00004236"/>
    </source>
</evidence>
<dbReference type="PANTHER" id="PTHR43646:SF2">
    <property type="entry name" value="GLYCOSYLTRANSFERASE 2-LIKE DOMAIN-CONTAINING PROTEIN"/>
    <property type="match status" value="1"/>
</dbReference>
<keyword evidence="4 6" id="KW-0808">Transferase</keyword>
<comment type="subcellular location">
    <subcellularLocation>
        <location evidence="1">Cell membrane</location>
    </subcellularLocation>
</comment>
<dbReference type="AlphaFoldDB" id="A0A1X3FJ29"/>